<keyword evidence="2 5" id="KW-0812">Transmembrane</keyword>
<evidence type="ECO:0000313" key="6">
    <source>
        <dbReference type="EMBL" id="MDQ0513386.1"/>
    </source>
</evidence>
<protein>
    <submittedName>
        <fullName evidence="6">ABC-type nitrate/sulfonate/bicarbonate transport system permease component</fullName>
    </submittedName>
</protein>
<keyword evidence="4 5" id="KW-0472">Membrane</keyword>
<comment type="caution">
    <text evidence="6">The sequence shown here is derived from an EMBL/GenBank/DDBJ whole genome shotgun (WGS) entry which is preliminary data.</text>
</comment>
<evidence type="ECO:0000256" key="1">
    <source>
        <dbReference type="ARBA" id="ARBA00004141"/>
    </source>
</evidence>
<keyword evidence="3 5" id="KW-1133">Transmembrane helix</keyword>
<comment type="subcellular location">
    <subcellularLocation>
        <location evidence="1">Membrane</location>
        <topology evidence="1">Multi-pass membrane protein</topology>
    </subcellularLocation>
</comment>
<sequence>MFGSGVRSVDRNRLNVARAMDATPAPVLRFVVFLSTLPTILTGTRIALGAG</sequence>
<reference evidence="6 7" key="1">
    <citation type="submission" date="2023-07" db="EMBL/GenBank/DDBJ databases">
        <title>Genomic Encyclopedia of Type Strains, Phase IV (KMG-IV): sequencing the most valuable type-strain genomes for metagenomic binning, comparative biology and taxonomic classification.</title>
        <authorList>
            <person name="Goeker M."/>
        </authorList>
    </citation>
    <scope>NUCLEOTIDE SEQUENCE [LARGE SCALE GENOMIC DNA]</scope>
    <source>
        <strain evidence="6 7">DSM 15561</strain>
    </source>
</reference>
<dbReference type="SUPFAM" id="SSF161098">
    <property type="entry name" value="MetI-like"/>
    <property type="match status" value="1"/>
</dbReference>
<dbReference type="Proteomes" id="UP001235094">
    <property type="component" value="Unassembled WGS sequence"/>
</dbReference>
<name>A0ABU0LXD9_9HYPH</name>
<proteinExistence type="predicted"/>
<dbReference type="Gene3D" id="1.10.3720.10">
    <property type="entry name" value="MetI-like"/>
    <property type="match status" value="1"/>
</dbReference>
<evidence type="ECO:0000256" key="3">
    <source>
        <dbReference type="ARBA" id="ARBA00022989"/>
    </source>
</evidence>
<evidence type="ECO:0000256" key="4">
    <source>
        <dbReference type="ARBA" id="ARBA00023136"/>
    </source>
</evidence>
<evidence type="ECO:0000256" key="2">
    <source>
        <dbReference type="ARBA" id="ARBA00022692"/>
    </source>
</evidence>
<dbReference type="EMBL" id="JAUSVR010000028">
    <property type="protein sequence ID" value="MDQ0513386.1"/>
    <property type="molecule type" value="Genomic_DNA"/>
</dbReference>
<evidence type="ECO:0000256" key="5">
    <source>
        <dbReference type="SAM" id="Phobius"/>
    </source>
</evidence>
<keyword evidence="7" id="KW-1185">Reference proteome</keyword>
<feature type="transmembrane region" description="Helical" evidence="5">
    <location>
        <begin position="27"/>
        <end position="48"/>
    </location>
</feature>
<dbReference type="InterPro" id="IPR035906">
    <property type="entry name" value="MetI-like_sf"/>
</dbReference>
<evidence type="ECO:0000313" key="7">
    <source>
        <dbReference type="Proteomes" id="UP001235094"/>
    </source>
</evidence>
<gene>
    <name evidence="6" type="ORF">QOZ99_004308</name>
</gene>
<accession>A0ABU0LXD9</accession>
<organism evidence="6 7">
    <name type="scientific">Ancylobacter amanitiformis</name>
    <dbReference type="NCBI Taxonomy" id="217069"/>
    <lineage>
        <taxon>Bacteria</taxon>
        <taxon>Pseudomonadati</taxon>
        <taxon>Pseudomonadota</taxon>
        <taxon>Alphaproteobacteria</taxon>
        <taxon>Hyphomicrobiales</taxon>
        <taxon>Xanthobacteraceae</taxon>
        <taxon>Ancylobacter</taxon>
    </lineage>
</organism>